<accession>J1HMQ2</accession>
<evidence type="ECO:0000313" key="3">
    <source>
        <dbReference type="Proteomes" id="UP000002941"/>
    </source>
</evidence>
<feature type="region of interest" description="Disordered" evidence="1">
    <location>
        <begin position="1"/>
        <end position="42"/>
    </location>
</feature>
<proteinExistence type="predicted"/>
<feature type="compositionally biased region" description="Low complexity" evidence="1">
    <location>
        <begin position="1"/>
        <end position="15"/>
    </location>
</feature>
<feature type="compositionally biased region" description="Basic and acidic residues" evidence="1">
    <location>
        <begin position="29"/>
        <end position="42"/>
    </location>
</feature>
<protein>
    <submittedName>
        <fullName evidence="2">Uncharacterized protein</fullName>
    </submittedName>
</protein>
<evidence type="ECO:0000256" key="1">
    <source>
        <dbReference type="SAM" id="MobiDB-lite"/>
    </source>
</evidence>
<sequence length="42" mass="4775">MRADALRLLGDAASLNRSRRGTGPISRRNRTDLDAEYDRSRD</sequence>
<keyword evidence="3" id="KW-1185">Reference proteome</keyword>
<dbReference type="Proteomes" id="UP000002941">
    <property type="component" value="Unassembled WGS sequence"/>
</dbReference>
<comment type="caution">
    <text evidence="2">The sequence shown here is derived from an EMBL/GenBank/DDBJ whole genome shotgun (WGS) entry which is preliminary data.</text>
</comment>
<dbReference type="AlphaFoldDB" id="J1HMQ2"/>
<gene>
    <name evidence="2" type="ORF">HMPREF1318_3075</name>
</gene>
<reference evidence="2 3" key="1">
    <citation type="submission" date="2012-05" db="EMBL/GenBank/DDBJ databases">
        <authorList>
            <person name="Harkins D.M."/>
            <person name="Madupu R."/>
            <person name="Durkin A.S."/>
            <person name="Torralba M."/>
            <person name="Methe B."/>
            <person name="Sutton G.G."/>
            <person name="Nelson K.E."/>
        </authorList>
    </citation>
    <scope>NUCLEOTIDE SEQUENCE [LARGE SCALE GENOMIC DNA]</scope>
    <source>
        <strain evidence="2 3">F0489</strain>
    </source>
</reference>
<dbReference type="EMBL" id="AKFT01000041">
    <property type="protein sequence ID" value="EJF46863.1"/>
    <property type="molecule type" value="Genomic_DNA"/>
</dbReference>
<organism evidence="2 3">
    <name type="scientific">Actinomyces massiliensis F0489</name>
    <dbReference type="NCBI Taxonomy" id="1125718"/>
    <lineage>
        <taxon>Bacteria</taxon>
        <taxon>Bacillati</taxon>
        <taxon>Actinomycetota</taxon>
        <taxon>Actinomycetes</taxon>
        <taxon>Actinomycetales</taxon>
        <taxon>Actinomycetaceae</taxon>
        <taxon>Actinomyces</taxon>
    </lineage>
</organism>
<evidence type="ECO:0000313" key="2">
    <source>
        <dbReference type="EMBL" id="EJF46863.1"/>
    </source>
</evidence>
<dbReference type="PATRIC" id="fig|1125718.3.peg.634"/>
<name>J1HMQ2_9ACTO</name>